<dbReference type="InterPro" id="IPR052177">
    <property type="entry name" value="Divisome_Glycosyl_Hydrolase"/>
</dbReference>
<dbReference type="SUPFAM" id="SSF51445">
    <property type="entry name" value="(Trans)glycosidases"/>
    <property type="match status" value="1"/>
</dbReference>
<sequence>MKAHILKDSYMICEHLCSSVVKIYFGIIILMISGCLPKRVTGPTPKPTEGRGLWVVAYQIASSENIEKIVETAKEHNFNTLFVQIVVGGCAYYNSEILPRSENLSDSLFDPLKKIIEEGHKRGLEIHAWINTYLVWSKRALPVADEHILYKHPEWFLIDDNGKSMAEYTKEDMIWHGTEGVYLDPGEEGVREWIYDIFMEVARNYNVDGVHFDFVRYPVGLFFSKESDEAVDPLMISRSAHYYSAPSLVRRDGNILDRWNRYHFIMWNAKRAENITTLVEMVANGIKKEKPELIVSAAVFPNPGTAFKWCGQRWKAWPLDITIPMAYGGSLGYVGKLMASYLTTNRCLYAGLGAYIKKPEEIIREIRLGRGLGIDGFVLFTGKPCFKEKRFLTDVSSKVLPTSAFIPGVPKDIERSEKGEGESDWIKNIEDSFTSTSDFFKCLRESGKTYSDFLKEQADELSLMERIDEEIYRGTEIDGGELVLSPKLIRYSSIYIRIPSSFWGKVMALSKITLVRSALKLHGFSTVARRYSENSKKILGGDCGFTTLDKNDQLTRTLGGMKENETKEIRTSLGLVILKVDKIIPPHLIEYGKLDINSKRVVFQRKLRGRLEEWIHQ</sequence>
<feature type="domain" description="Glycosyl hydrolase-like 10" evidence="3">
    <location>
        <begin position="52"/>
        <end position="317"/>
    </location>
</feature>
<dbReference type="InterPro" id="IPR017853">
    <property type="entry name" value="GH"/>
</dbReference>
<keyword evidence="2" id="KW-0812">Transmembrane</keyword>
<feature type="transmembrane region" description="Helical" evidence="2">
    <location>
        <begin position="12"/>
        <end position="32"/>
    </location>
</feature>
<keyword evidence="1" id="KW-0732">Signal</keyword>
<keyword evidence="2" id="KW-1133">Transmembrane helix</keyword>
<gene>
    <name evidence="4" type="ORF">CH333_01080</name>
</gene>
<dbReference type="AlphaFoldDB" id="A0A235BZ04"/>
<evidence type="ECO:0000313" key="5">
    <source>
        <dbReference type="Proteomes" id="UP000215215"/>
    </source>
</evidence>
<dbReference type="SUPFAM" id="SSF54534">
    <property type="entry name" value="FKBP-like"/>
    <property type="match status" value="1"/>
</dbReference>
<protein>
    <recommendedName>
        <fullName evidence="3">Glycosyl hydrolase-like 10 domain-containing protein</fullName>
    </recommendedName>
</protein>
<reference evidence="4 5" key="1">
    <citation type="submission" date="2017-07" db="EMBL/GenBank/DDBJ databases">
        <title>Recovery of genomes from metagenomes via a dereplication, aggregation, and scoring strategy.</title>
        <authorList>
            <person name="Sieber C.M."/>
            <person name="Probst A.J."/>
            <person name="Sharrar A."/>
            <person name="Thomas B.C."/>
            <person name="Hess M."/>
            <person name="Tringe S.G."/>
            <person name="Banfield J.F."/>
        </authorList>
    </citation>
    <scope>NUCLEOTIDE SEQUENCE [LARGE SCALE GENOMIC DNA]</scope>
    <source>
        <strain evidence="4">JGI_Cruoil_03_44_89</strain>
    </source>
</reference>
<dbReference type="PANTHER" id="PTHR43405:SF1">
    <property type="entry name" value="GLYCOSYL HYDROLASE DIGH"/>
    <property type="match status" value="1"/>
</dbReference>
<comment type="caution">
    <text evidence="4">The sequence shown here is derived from an EMBL/GenBank/DDBJ whole genome shotgun (WGS) entry which is preliminary data.</text>
</comment>
<organism evidence="4 5">
    <name type="scientific">candidate division WOR-3 bacterium JGI_Cruoil_03_44_89</name>
    <dbReference type="NCBI Taxonomy" id="1973748"/>
    <lineage>
        <taxon>Bacteria</taxon>
        <taxon>Bacteria division WOR-3</taxon>
    </lineage>
</organism>
<name>A0A235BZ04_UNCW3</name>
<dbReference type="Gene3D" id="3.20.20.80">
    <property type="entry name" value="Glycosidases"/>
    <property type="match status" value="1"/>
</dbReference>
<evidence type="ECO:0000256" key="1">
    <source>
        <dbReference type="ARBA" id="ARBA00022729"/>
    </source>
</evidence>
<proteinExistence type="predicted"/>
<evidence type="ECO:0000313" key="4">
    <source>
        <dbReference type="EMBL" id="OYD17389.1"/>
    </source>
</evidence>
<dbReference type="EMBL" id="NOZQ01000021">
    <property type="protein sequence ID" value="OYD17389.1"/>
    <property type="molecule type" value="Genomic_DNA"/>
</dbReference>
<dbReference type="Proteomes" id="UP000215215">
    <property type="component" value="Unassembled WGS sequence"/>
</dbReference>
<dbReference type="PROSITE" id="PS51257">
    <property type="entry name" value="PROKAR_LIPOPROTEIN"/>
    <property type="match status" value="1"/>
</dbReference>
<accession>A0A235BZ04</accession>
<evidence type="ECO:0000259" key="3">
    <source>
        <dbReference type="Pfam" id="PF02638"/>
    </source>
</evidence>
<keyword evidence="2" id="KW-0472">Membrane</keyword>
<dbReference type="PANTHER" id="PTHR43405">
    <property type="entry name" value="GLYCOSYL HYDROLASE DIGH"/>
    <property type="match status" value="1"/>
</dbReference>
<evidence type="ECO:0000256" key="2">
    <source>
        <dbReference type="SAM" id="Phobius"/>
    </source>
</evidence>
<dbReference type="Pfam" id="PF02638">
    <property type="entry name" value="GHL10"/>
    <property type="match status" value="1"/>
</dbReference>
<dbReference type="InterPro" id="IPR003790">
    <property type="entry name" value="GHL10"/>
</dbReference>